<dbReference type="RefSeq" id="WP_344836909.1">
    <property type="nucleotide sequence ID" value="NZ_BAAAUV010000028.1"/>
</dbReference>
<comment type="caution">
    <text evidence="8">The sequence shown here is derived from an EMBL/GenBank/DDBJ whole genome shotgun (WGS) entry which is preliminary data.</text>
</comment>
<dbReference type="InterPro" id="IPR051401">
    <property type="entry name" value="GtrA_CellWall_Glycosyl"/>
</dbReference>
<dbReference type="PANTHER" id="PTHR38459:SF1">
    <property type="entry name" value="PROPHAGE BACTOPRENOL-LINKED GLUCOSE TRANSLOCASE HOMOLOG"/>
    <property type="match status" value="1"/>
</dbReference>
<name>A0ABP6QJD8_9ACTN</name>
<dbReference type="InterPro" id="IPR007267">
    <property type="entry name" value="GtrA_DPMS_TM"/>
</dbReference>
<sequence length="171" mass="18895">MSIVADFRPRLRRIAHELAKFGSVGAIAFVITLGLGNILRGGFDLGPMTSNALATIVATTFAYFANRHWTFRHRDRSGLGREYALFFGLNGVGLVITELFVGFTHYVLHLDALIWFNVATVIGTGFATIFRFWAYRKWVFLAPEPAEAPAPVRGSYAPAPAAFTAQQSVKR</sequence>
<evidence type="ECO:0000256" key="1">
    <source>
        <dbReference type="ARBA" id="ARBA00004141"/>
    </source>
</evidence>
<dbReference type="EMBL" id="BAAAUV010000028">
    <property type="protein sequence ID" value="GAA3235330.1"/>
    <property type="molecule type" value="Genomic_DNA"/>
</dbReference>
<proteinExistence type="inferred from homology"/>
<evidence type="ECO:0000256" key="5">
    <source>
        <dbReference type="ARBA" id="ARBA00023136"/>
    </source>
</evidence>
<keyword evidence="4 6" id="KW-1133">Transmembrane helix</keyword>
<evidence type="ECO:0000256" key="4">
    <source>
        <dbReference type="ARBA" id="ARBA00022989"/>
    </source>
</evidence>
<dbReference type="PANTHER" id="PTHR38459">
    <property type="entry name" value="PROPHAGE BACTOPRENOL-LINKED GLUCOSE TRANSLOCASE HOMOLOG"/>
    <property type="match status" value="1"/>
</dbReference>
<evidence type="ECO:0000256" key="3">
    <source>
        <dbReference type="ARBA" id="ARBA00022692"/>
    </source>
</evidence>
<gene>
    <name evidence="8" type="ORF">GCM10010468_69000</name>
</gene>
<keyword evidence="9" id="KW-1185">Reference proteome</keyword>
<dbReference type="Pfam" id="PF04138">
    <property type="entry name" value="GtrA_DPMS_TM"/>
    <property type="match status" value="1"/>
</dbReference>
<feature type="transmembrane region" description="Helical" evidence="6">
    <location>
        <begin position="85"/>
        <end position="108"/>
    </location>
</feature>
<evidence type="ECO:0000256" key="2">
    <source>
        <dbReference type="ARBA" id="ARBA00009399"/>
    </source>
</evidence>
<comment type="similarity">
    <text evidence="2">Belongs to the GtrA family.</text>
</comment>
<feature type="transmembrane region" description="Helical" evidence="6">
    <location>
        <begin position="45"/>
        <end position="64"/>
    </location>
</feature>
<reference evidence="9" key="1">
    <citation type="journal article" date="2019" name="Int. J. Syst. Evol. Microbiol.">
        <title>The Global Catalogue of Microorganisms (GCM) 10K type strain sequencing project: providing services to taxonomists for standard genome sequencing and annotation.</title>
        <authorList>
            <consortium name="The Broad Institute Genomics Platform"/>
            <consortium name="The Broad Institute Genome Sequencing Center for Infectious Disease"/>
            <person name="Wu L."/>
            <person name="Ma J."/>
        </authorList>
    </citation>
    <scope>NUCLEOTIDE SEQUENCE [LARGE SCALE GENOMIC DNA]</scope>
    <source>
        <strain evidence="9">JCM 9377</strain>
    </source>
</reference>
<feature type="domain" description="GtrA/DPMS transmembrane" evidence="7">
    <location>
        <begin position="20"/>
        <end position="140"/>
    </location>
</feature>
<evidence type="ECO:0000313" key="9">
    <source>
        <dbReference type="Proteomes" id="UP001501237"/>
    </source>
</evidence>
<organism evidence="8 9">
    <name type="scientific">Actinocorallia longicatena</name>
    <dbReference type="NCBI Taxonomy" id="111803"/>
    <lineage>
        <taxon>Bacteria</taxon>
        <taxon>Bacillati</taxon>
        <taxon>Actinomycetota</taxon>
        <taxon>Actinomycetes</taxon>
        <taxon>Streptosporangiales</taxon>
        <taxon>Thermomonosporaceae</taxon>
        <taxon>Actinocorallia</taxon>
    </lineage>
</organism>
<keyword evidence="5 6" id="KW-0472">Membrane</keyword>
<feature type="transmembrane region" description="Helical" evidence="6">
    <location>
        <begin position="21"/>
        <end position="39"/>
    </location>
</feature>
<comment type="subcellular location">
    <subcellularLocation>
        <location evidence="1">Membrane</location>
        <topology evidence="1">Multi-pass membrane protein</topology>
    </subcellularLocation>
</comment>
<feature type="transmembrane region" description="Helical" evidence="6">
    <location>
        <begin position="114"/>
        <end position="134"/>
    </location>
</feature>
<accession>A0ABP6QJD8</accession>
<evidence type="ECO:0000256" key="6">
    <source>
        <dbReference type="SAM" id="Phobius"/>
    </source>
</evidence>
<evidence type="ECO:0000259" key="7">
    <source>
        <dbReference type="Pfam" id="PF04138"/>
    </source>
</evidence>
<protein>
    <submittedName>
        <fullName evidence="8">GtrA family protein</fullName>
    </submittedName>
</protein>
<evidence type="ECO:0000313" key="8">
    <source>
        <dbReference type="EMBL" id="GAA3235330.1"/>
    </source>
</evidence>
<keyword evidence="3 6" id="KW-0812">Transmembrane</keyword>
<dbReference type="Proteomes" id="UP001501237">
    <property type="component" value="Unassembled WGS sequence"/>
</dbReference>